<evidence type="ECO:0000313" key="2">
    <source>
        <dbReference type="Proteomes" id="UP000004095"/>
    </source>
</evidence>
<accession>A1ZTP1</accession>
<dbReference type="EMBL" id="AAWS01000036">
    <property type="protein sequence ID" value="EAY26300.1"/>
    <property type="molecule type" value="Genomic_DNA"/>
</dbReference>
<keyword evidence="2" id="KW-1185">Reference proteome</keyword>
<sequence>MGFCIVLFFYTHAFFTNDYTAKLGVNQQTIKGLTVFNFRYILAPILLCWATGIKSSEILVL</sequence>
<protein>
    <submittedName>
        <fullName evidence="1">Uncharacterized protein</fullName>
    </submittedName>
</protein>
<gene>
    <name evidence="1" type="ORF">M23134_01623</name>
</gene>
<reference evidence="1 2" key="1">
    <citation type="submission" date="2007-01" db="EMBL/GenBank/DDBJ databases">
        <authorList>
            <person name="Haygood M."/>
            <person name="Podell S."/>
            <person name="Anderson C."/>
            <person name="Hopkinson B."/>
            <person name="Roe K."/>
            <person name="Barbeau K."/>
            <person name="Gaasterland T."/>
            <person name="Ferriera S."/>
            <person name="Johnson J."/>
            <person name="Kravitz S."/>
            <person name="Beeson K."/>
            <person name="Sutton G."/>
            <person name="Rogers Y.-H."/>
            <person name="Friedman R."/>
            <person name="Frazier M."/>
            <person name="Venter J.C."/>
        </authorList>
    </citation>
    <scope>NUCLEOTIDE SEQUENCE [LARGE SCALE GENOMIC DNA]</scope>
    <source>
        <strain evidence="1 2">ATCC 23134</strain>
    </source>
</reference>
<comment type="caution">
    <text evidence="1">The sequence shown here is derived from an EMBL/GenBank/DDBJ whole genome shotgun (WGS) entry which is preliminary data.</text>
</comment>
<evidence type="ECO:0000313" key="1">
    <source>
        <dbReference type="EMBL" id="EAY26300.1"/>
    </source>
</evidence>
<dbReference type="AlphaFoldDB" id="A1ZTP1"/>
<organism evidence="1 2">
    <name type="scientific">Microscilla marina ATCC 23134</name>
    <dbReference type="NCBI Taxonomy" id="313606"/>
    <lineage>
        <taxon>Bacteria</taxon>
        <taxon>Pseudomonadati</taxon>
        <taxon>Bacteroidota</taxon>
        <taxon>Cytophagia</taxon>
        <taxon>Cytophagales</taxon>
        <taxon>Microscillaceae</taxon>
        <taxon>Microscilla</taxon>
    </lineage>
</organism>
<proteinExistence type="predicted"/>
<dbReference type="Proteomes" id="UP000004095">
    <property type="component" value="Unassembled WGS sequence"/>
</dbReference>
<name>A1ZTP1_MICM2</name>